<dbReference type="Proteomes" id="UP000000763">
    <property type="component" value="Chromosome 7"/>
</dbReference>
<dbReference type="EMBL" id="AP005181">
    <property type="protein sequence ID" value="BAC83926.1"/>
    <property type="molecule type" value="Genomic_DNA"/>
</dbReference>
<organism evidence="2 3">
    <name type="scientific">Oryza sativa subsp. japonica</name>
    <name type="common">Rice</name>
    <dbReference type="NCBI Taxonomy" id="39947"/>
    <lineage>
        <taxon>Eukaryota</taxon>
        <taxon>Viridiplantae</taxon>
        <taxon>Streptophyta</taxon>
        <taxon>Embryophyta</taxon>
        <taxon>Tracheophyta</taxon>
        <taxon>Spermatophyta</taxon>
        <taxon>Magnoliopsida</taxon>
        <taxon>Liliopsida</taxon>
        <taxon>Poales</taxon>
        <taxon>Poaceae</taxon>
        <taxon>BOP clade</taxon>
        <taxon>Oryzoideae</taxon>
        <taxon>Oryzeae</taxon>
        <taxon>Oryzinae</taxon>
        <taxon>Oryza</taxon>
        <taxon>Oryza sativa</taxon>
    </lineage>
</organism>
<dbReference type="AlphaFoldDB" id="Q6Z4D4"/>
<evidence type="ECO:0000313" key="2">
    <source>
        <dbReference type="EMBL" id="BAC83926.1"/>
    </source>
</evidence>
<gene>
    <name evidence="2" type="primary">P0016H06.9</name>
</gene>
<name>Q6Z4D4_ORYSJ</name>
<reference evidence="3" key="2">
    <citation type="journal article" date="2008" name="Nucleic Acids Res.">
        <title>The rice annotation project database (RAP-DB): 2008 update.</title>
        <authorList>
            <consortium name="The rice annotation project (RAP)"/>
        </authorList>
    </citation>
    <scope>GENOME REANNOTATION</scope>
    <source>
        <strain evidence="3">cv. Nipponbare</strain>
    </source>
</reference>
<proteinExistence type="predicted"/>
<accession>Q6Z4D4</accession>
<sequence>MEDSPEDGRWGSVAAAPGLGGGRRRSVETPIGQVSTGRVASCSVGVGDVAAAGSVATAAGLAREDDCGGGGLGGDDGELGEGG</sequence>
<feature type="region of interest" description="Disordered" evidence="1">
    <location>
        <begin position="62"/>
        <end position="83"/>
    </location>
</feature>
<reference evidence="3" key="1">
    <citation type="journal article" date="2005" name="Nature">
        <title>The map-based sequence of the rice genome.</title>
        <authorList>
            <consortium name="International rice genome sequencing project (IRGSP)"/>
            <person name="Matsumoto T."/>
            <person name="Wu J."/>
            <person name="Kanamori H."/>
            <person name="Katayose Y."/>
            <person name="Fujisawa M."/>
            <person name="Namiki N."/>
            <person name="Mizuno H."/>
            <person name="Yamamoto K."/>
            <person name="Antonio B.A."/>
            <person name="Baba T."/>
            <person name="Sakata K."/>
            <person name="Nagamura Y."/>
            <person name="Aoki H."/>
            <person name="Arikawa K."/>
            <person name="Arita K."/>
            <person name="Bito T."/>
            <person name="Chiden Y."/>
            <person name="Fujitsuka N."/>
            <person name="Fukunaka R."/>
            <person name="Hamada M."/>
            <person name="Harada C."/>
            <person name="Hayashi A."/>
            <person name="Hijishita S."/>
            <person name="Honda M."/>
            <person name="Hosokawa S."/>
            <person name="Ichikawa Y."/>
            <person name="Idonuma A."/>
            <person name="Iijima M."/>
            <person name="Ikeda M."/>
            <person name="Ikeno M."/>
            <person name="Ito K."/>
            <person name="Ito S."/>
            <person name="Ito T."/>
            <person name="Ito Y."/>
            <person name="Ito Y."/>
            <person name="Iwabuchi A."/>
            <person name="Kamiya K."/>
            <person name="Karasawa W."/>
            <person name="Kurita K."/>
            <person name="Katagiri S."/>
            <person name="Kikuta A."/>
            <person name="Kobayashi H."/>
            <person name="Kobayashi N."/>
            <person name="Machita K."/>
            <person name="Maehara T."/>
            <person name="Masukawa M."/>
            <person name="Mizubayashi T."/>
            <person name="Mukai Y."/>
            <person name="Nagasaki H."/>
            <person name="Nagata Y."/>
            <person name="Naito S."/>
            <person name="Nakashima M."/>
            <person name="Nakama Y."/>
            <person name="Nakamichi Y."/>
            <person name="Nakamura M."/>
            <person name="Meguro A."/>
            <person name="Negishi M."/>
            <person name="Ohta I."/>
            <person name="Ohta T."/>
            <person name="Okamoto M."/>
            <person name="Ono N."/>
            <person name="Saji S."/>
            <person name="Sakaguchi M."/>
            <person name="Sakai K."/>
            <person name="Shibata M."/>
            <person name="Shimokawa T."/>
            <person name="Song J."/>
            <person name="Takazaki Y."/>
            <person name="Terasawa K."/>
            <person name="Tsugane M."/>
            <person name="Tsuji K."/>
            <person name="Ueda S."/>
            <person name="Waki K."/>
            <person name="Yamagata H."/>
            <person name="Yamamoto M."/>
            <person name="Yamamoto S."/>
            <person name="Yamane H."/>
            <person name="Yoshiki S."/>
            <person name="Yoshihara R."/>
            <person name="Yukawa K."/>
            <person name="Zhong H."/>
            <person name="Yano M."/>
            <person name="Yuan Q."/>
            <person name="Ouyang S."/>
            <person name="Liu J."/>
            <person name="Jones K.M."/>
            <person name="Gansberger K."/>
            <person name="Moffat K."/>
            <person name="Hill J."/>
            <person name="Bera J."/>
            <person name="Fadrosh D."/>
            <person name="Jin S."/>
            <person name="Johri S."/>
            <person name="Kim M."/>
            <person name="Overton L."/>
            <person name="Reardon M."/>
            <person name="Tsitrin T."/>
            <person name="Vuong H."/>
            <person name="Weaver B."/>
            <person name="Ciecko A."/>
            <person name="Tallon L."/>
            <person name="Jackson J."/>
            <person name="Pai G."/>
            <person name="Aken S.V."/>
            <person name="Utterback T."/>
            <person name="Reidmuller S."/>
            <person name="Feldblyum T."/>
            <person name="Hsiao J."/>
            <person name="Zismann V."/>
            <person name="Iobst S."/>
            <person name="de Vazeille A.R."/>
            <person name="Buell C.R."/>
            <person name="Ying K."/>
            <person name="Li Y."/>
            <person name="Lu T."/>
            <person name="Huang Y."/>
            <person name="Zhao Q."/>
            <person name="Feng Q."/>
            <person name="Zhang L."/>
            <person name="Zhu J."/>
            <person name="Weng Q."/>
            <person name="Mu J."/>
            <person name="Lu Y."/>
            <person name="Fan D."/>
            <person name="Liu Y."/>
            <person name="Guan J."/>
            <person name="Zhang Y."/>
            <person name="Yu S."/>
            <person name="Liu X."/>
            <person name="Zhang Y."/>
            <person name="Hong G."/>
            <person name="Han B."/>
            <person name="Choisne N."/>
            <person name="Demange N."/>
            <person name="Orjeda G."/>
            <person name="Samain S."/>
            <person name="Cattolico L."/>
            <person name="Pelletier E."/>
            <person name="Couloux A."/>
            <person name="Segurens B."/>
            <person name="Wincker P."/>
            <person name="D'Hont A."/>
            <person name="Scarpelli C."/>
            <person name="Weissenbach J."/>
            <person name="Salanoubat M."/>
            <person name="Quetier F."/>
            <person name="Yu Y."/>
            <person name="Kim H.R."/>
            <person name="Rambo T."/>
            <person name="Currie J."/>
            <person name="Collura K."/>
            <person name="Luo M."/>
            <person name="Yang T."/>
            <person name="Ammiraju J.S.S."/>
            <person name="Engler F."/>
            <person name="Soderlund C."/>
            <person name="Wing R.A."/>
            <person name="Palmer L.E."/>
            <person name="de la Bastide M."/>
            <person name="Spiegel L."/>
            <person name="Nascimento L."/>
            <person name="Zutavern T."/>
            <person name="O'Shaughnessy A."/>
            <person name="Dike S."/>
            <person name="Dedhia N."/>
            <person name="Preston R."/>
            <person name="Balija V."/>
            <person name="McCombie W.R."/>
            <person name="Chow T."/>
            <person name="Chen H."/>
            <person name="Chung M."/>
            <person name="Chen C."/>
            <person name="Shaw J."/>
            <person name="Wu H."/>
            <person name="Hsiao K."/>
            <person name="Chao Y."/>
            <person name="Chu M."/>
            <person name="Cheng C."/>
            <person name="Hour A."/>
            <person name="Lee P."/>
            <person name="Lin S."/>
            <person name="Lin Y."/>
            <person name="Liou J."/>
            <person name="Liu S."/>
            <person name="Hsing Y."/>
            <person name="Raghuvanshi S."/>
            <person name="Mohanty A."/>
            <person name="Bharti A.K."/>
            <person name="Gaur A."/>
            <person name="Gupta V."/>
            <person name="Kumar D."/>
            <person name="Ravi V."/>
            <person name="Vij S."/>
            <person name="Kapur A."/>
            <person name="Khurana P."/>
            <person name="Khurana P."/>
            <person name="Khurana J.P."/>
            <person name="Tyagi A.K."/>
            <person name="Gaikwad K."/>
            <person name="Singh A."/>
            <person name="Dalal V."/>
            <person name="Srivastava S."/>
            <person name="Dixit A."/>
            <person name="Pal A.K."/>
            <person name="Ghazi I.A."/>
            <person name="Yadav M."/>
            <person name="Pandit A."/>
            <person name="Bhargava A."/>
            <person name="Sureshbabu K."/>
            <person name="Batra K."/>
            <person name="Sharma T.R."/>
            <person name="Mohapatra T."/>
            <person name="Singh N.K."/>
            <person name="Messing J."/>
            <person name="Nelson A.B."/>
            <person name="Fuks G."/>
            <person name="Kavchok S."/>
            <person name="Keizer G."/>
            <person name="Linton E."/>
            <person name="Llaca V."/>
            <person name="Song R."/>
            <person name="Tanyolac B."/>
            <person name="Young S."/>
            <person name="Ho-Il K."/>
            <person name="Hahn J.H."/>
            <person name="Sangsakoo G."/>
            <person name="Vanavichit A."/>
            <person name="de Mattos Luiz.A.T."/>
            <person name="Zimmer P.D."/>
            <person name="Malone G."/>
            <person name="Dellagostin O."/>
            <person name="de Oliveira A.C."/>
            <person name="Bevan M."/>
            <person name="Bancroft I."/>
            <person name="Minx P."/>
            <person name="Cordum H."/>
            <person name="Wilson R."/>
            <person name="Cheng Z."/>
            <person name="Jin W."/>
            <person name="Jiang J."/>
            <person name="Leong S.A."/>
            <person name="Iwama H."/>
            <person name="Gojobori T."/>
            <person name="Itoh T."/>
            <person name="Niimura Y."/>
            <person name="Fujii Y."/>
            <person name="Habara T."/>
            <person name="Sakai H."/>
            <person name="Sato Y."/>
            <person name="Wilson G."/>
            <person name="Kumar K."/>
            <person name="McCouch S."/>
            <person name="Juretic N."/>
            <person name="Hoen D."/>
            <person name="Wright S."/>
            <person name="Bruskiewich R."/>
            <person name="Bureau T."/>
            <person name="Miyao A."/>
            <person name="Hirochika H."/>
            <person name="Nishikawa T."/>
            <person name="Kadowaki K."/>
            <person name="Sugiura M."/>
            <person name="Burr B."/>
            <person name="Sasaki T."/>
        </authorList>
    </citation>
    <scope>NUCLEOTIDE SEQUENCE [LARGE SCALE GENOMIC DNA]</scope>
    <source>
        <strain evidence="3">cv. Nipponbare</strain>
    </source>
</reference>
<evidence type="ECO:0000313" key="3">
    <source>
        <dbReference type="Proteomes" id="UP000000763"/>
    </source>
</evidence>
<feature type="region of interest" description="Disordered" evidence="1">
    <location>
        <begin position="1"/>
        <end position="38"/>
    </location>
</feature>
<protein>
    <submittedName>
        <fullName evidence="2">Uncharacterized protein</fullName>
    </submittedName>
</protein>
<evidence type="ECO:0000256" key="1">
    <source>
        <dbReference type="SAM" id="MobiDB-lite"/>
    </source>
</evidence>